<keyword evidence="4" id="KW-1185">Reference proteome</keyword>
<dbReference type="SUPFAM" id="SSF56349">
    <property type="entry name" value="DNA breaking-rejoining enzymes"/>
    <property type="match status" value="1"/>
</dbReference>
<gene>
    <name evidence="3" type="ORF">SNAT2548_LOCUS21525</name>
</gene>
<evidence type="ECO:0000256" key="1">
    <source>
        <dbReference type="ARBA" id="ARBA00023172"/>
    </source>
</evidence>
<feature type="compositionally biased region" description="Polar residues" evidence="2">
    <location>
        <begin position="37"/>
        <end position="47"/>
    </location>
</feature>
<feature type="region of interest" description="Disordered" evidence="2">
    <location>
        <begin position="553"/>
        <end position="572"/>
    </location>
</feature>
<organism evidence="3 4">
    <name type="scientific">Symbiodinium natans</name>
    <dbReference type="NCBI Taxonomy" id="878477"/>
    <lineage>
        <taxon>Eukaryota</taxon>
        <taxon>Sar</taxon>
        <taxon>Alveolata</taxon>
        <taxon>Dinophyceae</taxon>
        <taxon>Suessiales</taxon>
        <taxon>Symbiodiniaceae</taxon>
        <taxon>Symbiodinium</taxon>
    </lineage>
</organism>
<evidence type="ECO:0000313" key="4">
    <source>
        <dbReference type="Proteomes" id="UP000604046"/>
    </source>
</evidence>
<feature type="region of interest" description="Disordered" evidence="2">
    <location>
        <begin position="675"/>
        <end position="698"/>
    </location>
</feature>
<evidence type="ECO:0000313" key="3">
    <source>
        <dbReference type="EMBL" id="CAE7395168.1"/>
    </source>
</evidence>
<sequence length="698" mass="75089">MAPAASVPCLDSLHLPPRGDVGHTATRHVGASLGSAVATNVPSSSPAPGSSRTPATRRSRPPKEEPKPEERSRSRTPARTRSRGKDDSVDPGVPAVGQNFDLSASGFTQKVYEPGPLRDLQLKGGPRMLRWQGGPNLAEHSSKALFMEAGQRYQKGLRMGPCNLLEDEGGRKGPGDTWRNPGSGLWACFGPSNRAALQVNGKGGSHRKLPDFTDALRKLGDDRKLKATLGPSPALFAGPSVTSRATPSPATRTRPPLGEACRHLATKGAKFNKALDVARNKEALAEAVRILEGKFFADSNKAPQARKEADVLELMTAIASGGHAFPLTPKSVIEFGATLLSAGYKSAEQTFDITKRALGRDKAKANRAPEFQVEDFPIDAAVHDLVVGELAFPTFTYCLALAFMLRLCELVLLTWEDLEWDDRKVTLRIKKSKTDQAGKGVRRTLGCTCRSSPATCPVELVKNLAAAVDKALPGYRSAKAWVACSTEGLQASKEKVVASWSKAASTPLRGHSPLRSGAMFYVRAGLSIAEVTYLGRWHSDLVFQYGEEAWEGHPMNEGSHRPDTKKSASDKQLLPQPKVKPALIAAACEPHTAEESAPAQTVLVEELQTEKPKWVRATGRSKVVHLLGKHAGNSSASWKTKCGWPFARACHFTLYLNPPPSVPKCKSCRMNLEKSRGEPDGLRIAGGDASQSSMGSAF</sequence>
<evidence type="ECO:0000256" key="2">
    <source>
        <dbReference type="SAM" id="MobiDB-lite"/>
    </source>
</evidence>
<feature type="region of interest" description="Disordered" evidence="2">
    <location>
        <begin position="1"/>
        <end position="95"/>
    </location>
</feature>
<comment type="caution">
    <text evidence="3">The sequence shown here is derived from an EMBL/GenBank/DDBJ whole genome shotgun (WGS) entry which is preliminary data.</text>
</comment>
<evidence type="ECO:0008006" key="5">
    <source>
        <dbReference type="Google" id="ProtNLM"/>
    </source>
</evidence>
<dbReference type="Proteomes" id="UP000604046">
    <property type="component" value="Unassembled WGS sequence"/>
</dbReference>
<reference evidence="3" key="1">
    <citation type="submission" date="2021-02" db="EMBL/GenBank/DDBJ databases">
        <authorList>
            <person name="Dougan E. K."/>
            <person name="Rhodes N."/>
            <person name="Thang M."/>
            <person name="Chan C."/>
        </authorList>
    </citation>
    <scope>NUCLEOTIDE SEQUENCE</scope>
</reference>
<dbReference type="GO" id="GO:0003677">
    <property type="term" value="F:DNA binding"/>
    <property type="evidence" value="ECO:0007669"/>
    <property type="project" value="InterPro"/>
</dbReference>
<proteinExistence type="predicted"/>
<feature type="region of interest" description="Disordered" evidence="2">
    <location>
        <begin position="230"/>
        <end position="257"/>
    </location>
</feature>
<dbReference type="Gene3D" id="1.10.443.10">
    <property type="entry name" value="Intergrase catalytic core"/>
    <property type="match status" value="1"/>
</dbReference>
<dbReference type="InterPro" id="IPR011010">
    <property type="entry name" value="DNA_brk_join_enz"/>
</dbReference>
<feature type="compositionally biased region" description="Polar residues" evidence="2">
    <location>
        <begin position="689"/>
        <end position="698"/>
    </location>
</feature>
<keyword evidence="1" id="KW-0233">DNA recombination</keyword>
<accession>A0A812QN87</accession>
<protein>
    <recommendedName>
        <fullName evidence="5">Tyr recombinase domain-containing protein</fullName>
    </recommendedName>
</protein>
<feature type="compositionally biased region" description="Low complexity" evidence="2">
    <location>
        <begin position="242"/>
        <end position="256"/>
    </location>
</feature>
<name>A0A812QN87_9DINO</name>
<dbReference type="EMBL" id="CAJNDS010002256">
    <property type="protein sequence ID" value="CAE7395168.1"/>
    <property type="molecule type" value="Genomic_DNA"/>
</dbReference>
<dbReference type="OrthoDB" id="445688at2759"/>
<dbReference type="GO" id="GO:0006310">
    <property type="term" value="P:DNA recombination"/>
    <property type="evidence" value="ECO:0007669"/>
    <property type="project" value="UniProtKB-KW"/>
</dbReference>
<dbReference type="AlphaFoldDB" id="A0A812QN87"/>
<dbReference type="InterPro" id="IPR013762">
    <property type="entry name" value="Integrase-like_cat_sf"/>
</dbReference>
<dbReference type="GO" id="GO:0015074">
    <property type="term" value="P:DNA integration"/>
    <property type="evidence" value="ECO:0007669"/>
    <property type="project" value="InterPro"/>
</dbReference>
<feature type="compositionally biased region" description="Basic and acidic residues" evidence="2">
    <location>
        <begin position="61"/>
        <end position="73"/>
    </location>
</feature>
<feature type="compositionally biased region" description="Basic and acidic residues" evidence="2">
    <location>
        <begin position="558"/>
        <end position="569"/>
    </location>
</feature>